<name>A0A2N0NP81_9GLOM</name>
<evidence type="ECO:0000313" key="2">
    <source>
        <dbReference type="EMBL" id="PKB96405.1"/>
    </source>
</evidence>
<dbReference type="EMBL" id="LLXJ01003918">
    <property type="protein sequence ID" value="PKB96405.1"/>
    <property type="molecule type" value="Genomic_DNA"/>
</dbReference>
<reference evidence="1 3" key="2">
    <citation type="submission" date="2017-09" db="EMBL/GenBank/DDBJ databases">
        <title>Extensive intraspecific genome diversity in a model arbuscular mycorrhizal fungus.</title>
        <authorList>
            <person name="Chen E.C."/>
            <person name="Morin E."/>
            <person name="Beaudet D."/>
            <person name="Noel J."/>
            <person name="Ndikumana S."/>
            <person name="Charron P."/>
            <person name="St-Onge C."/>
            <person name="Giorgi J."/>
            <person name="Grigoriev I.V."/>
            <person name="Roux C."/>
            <person name="Martin F.M."/>
            <person name="Corradi N."/>
        </authorList>
    </citation>
    <scope>NUCLEOTIDE SEQUENCE [LARGE SCALE GENOMIC DNA]</scope>
    <source>
        <strain evidence="1 3">A5</strain>
    </source>
</reference>
<dbReference type="AlphaFoldDB" id="A0A2N0NP81"/>
<organism evidence="1 3">
    <name type="scientific">Rhizophagus irregularis</name>
    <dbReference type="NCBI Taxonomy" id="588596"/>
    <lineage>
        <taxon>Eukaryota</taxon>
        <taxon>Fungi</taxon>
        <taxon>Fungi incertae sedis</taxon>
        <taxon>Mucoromycota</taxon>
        <taxon>Glomeromycotina</taxon>
        <taxon>Glomeromycetes</taxon>
        <taxon>Glomerales</taxon>
        <taxon>Glomeraceae</taxon>
        <taxon>Rhizophagus</taxon>
    </lineage>
</organism>
<evidence type="ECO:0000313" key="3">
    <source>
        <dbReference type="Proteomes" id="UP000232722"/>
    </source>
</evidence>
<comment type="caution">
    <text evidence="1">The sequence shown here is derived from an EMBL/GenBank/DDBJ whole genome shotgun (WGS) entry which is preliminary data.</text>
</comment>
<proteinExistence type="predicted"/>
<sequence>MLSTRTAPHKLLINNNYNYIYQHHNRLYATSKLYIAKCLAVIINNRLYSILNNKPTCQTLIVLAME</sequence>
<dbReference type="EMBL" id="LLXJ01003935">
    <property type="protein sequence ID" value="PKB96392.1"/>
    <property type="molecule type" value="Genomic_DNA"/>
</dbReference>
<accession>A0A2N0NP81</accession>
<protein>
    <submittedName>
        <fullName evidence="1">Uncharacterized protein</fullName>
    </submittedName>
</protein>
<evidence type="ECO:0000313" key="1">
    <source>
        <dbReference type="EMBL" id="PKB96392.1"/>
    </source>
</evidence>
<gene>
    <name evidence="2" type="ORF">RhiirA5_434893</name>
    <name evidence="1" type="ORF">RhiirA5_434926</name>
</gene>
<reference evidence="1 3" key="1">
    <citation type="submission" date="2016-04" db="EMBL/GenBank/DDBJ databases">
        <title>Genome analyses suggest a sexual origin of heterokaryosis in a supposedly ancient asexual fungus.</title>
        <authorList>
            <person name="Ropars J."/>
            <person name="Sedzielewska K."/>
            <person name="Noel J."/>
            <person name="Charron P."/>
            <person name="Farinelli L."/>
            <person name="Marton T."/>
            <person name="Kruger M."/>
            <person name="Pelin A."/>
            <person name="Brachmann A."/>
            <person name="Corradi N."/>
        </authorList>
    </citation>
    <scope>NUCLEOTIDE SEQUENCE [LARGE SCALE GENOMIC DNA]</scope>
    <source>
        <strain evidence="1 3">A5</strain>
    </source>
</reference>
<dbReference type="Proteomes" id="UP000232722">
    <property type="component" value="Unassembled WGS sequence"/>
</dbReference>